<name>A0A428TMP4_9HYPO</name>
<dbReference type="InterPro" id="IPR010730">
    <property type="entry name" value="HET"/>
</dbReference>
<evidence type="ECO:0000259" key="1">
    <source>
        <dbReference type="Pfam" id="PF06985"/>
    </source>
</evidence>
<dbReference type="Proteomes" id="UP000288429">
    <property type="component" value="Unassembled WGS sequence"/>
</dbReference>
<feature type="domain" description="Heterokaryon incompatibility" evidence="1">
    <location>
        <begin position="78"/>
        <end position="233"/>
    </location>
</feature>
<dbReference type="PANTHER" id="PTHR33112">
    <property type="entry name" value="DOMAIN PROTEIN, PUTATIVE-RELATED"/>
    <property type="match status" value="1"/>
</dbReference>
<evidence type="ECO:0000313" key="2">
    <source>
        <dbReference type="EMBL" id="RSM03271.1"/>
    </source>
</evidence>
<dbReference type="PANTHER" id="PTHR33112:SF9">
    <property type="entry name" value="HETEROKARYON INCOMPATIBILITY DOMAIN-CONTAINING PROTEIN"/>
    <property type="match status" value="1"/>
</dbReference>
<organism evidence="2 3">
    <name type="scientific">Fusarium ambrosium</name>
    <dbReference type="NCBI Taxonomy" id="131363"/>
    <lineage>
        <taxon>Eukaryota</taxon>
        <taxon>Fungi</taxon>
        <taxon>Dikarya</taxon>
        <taxon>Ascomycota</taxon>
        <taxon>Pezizomycotina</taxon>
        <taxon>Sordariomycetes</taxon>
        <taxon>Hypocreomycetidae</taxon>
        <taxon>Hypocreales</taxon>
        <taxon>Nectriaceae</taxon>
        <taxon>Fusarium</taxon>
        <taxon>Fusarium solani species complex</taxon>
    </lineage>
</organism>
<protein>
    <recommendedName>
        <fullName evidence="1">Heterokaryon incompatibility domain-containing protein</fullName>
    </recommendedName>
</protein>
<dbReference type="EMBL" id="NIZV01000165">
    <property type="protein sequence ID" value="RSM03271.1"/>
    <property type="molecule type" value="Genomic_DNA"/>
</dbReference>
<dbReference type="AlphaFoldDB" id="A0A428TMP4"/>
<keyword evidence="3" id="KW-1185">Reference proteome</keyword>
<reference evidence="2 3" key="1">
    <citation type="submission" date="2017-06" db="EMBL/GenBank/DDBJ databases">
        <title>Cmopartive genomic analysis of Ambrosia Fusariam Clade fungi.</title>
        <authorList>
            <person name="Stajich J.E."/>
            <person name="Carrillo J."/>
            <person name="Kijimoto T."/>
            <person name="Eskalen A."/>
            <person name="O'Donnell K."/>
            <person name="Kasson M."/>
        </authorList>
    </citation>
    <scope>NUCLEOTIDE SEQUENCE [LARGE SCALE GENOMIC DNA]</scope>
    <source>
        <strain evidence="2 3">NRRL 20438</strain>
    </source>
</reference>
<evidence type="ECO:0000313" key="3">
    <source>
        <dbReference type="Proteomes" id="UP000288429"/>
    </source>
</evidence>
<dbReference type="Pfam" id="PF06985">
    <property type="entry name" value="HET"/>
    <property type="match status" value="1"/>
</dbReference>
<gene>
    <name evidence="2" type="ORF">CDV31_010547</name>
</gene>
<accession>A0A428TMP4</accession>
<comment type="caution">
    <text evidence="2">The sequence shown here is derived from an EMBL/GenBank/DDBJ whole genome shotgun (WGS) entry which is preliminary data.</text>
</comment>
<sequence>MGRLVTGATSSDDHMRALRQWLEDCPTNHPECCLTLSGSQVLQVESASLPTRCIEVTRGSDGARRVRIVETGQKRGKYITLSHRWTSSTAEISTTRRNYAERLTGGNFERLPRIFENTFDLAEMLGVPLVWIDSICIIQDSVEDWKNEAGKMAEYYQSSLFTVTGFETTTELGLFTAPERDIPKLARLPYRDRDGTVKGSFYIARAKDHEAKTQYTRLVGQSELLTRGWIFQEWLLSRRIVSFTRAGCFYQCQRLKPRNPTGGEVSVSEGEEGSANLVFKSKLRLDNLSIPSLIFSQWRLTAHLYSGLALTKAGEDRLIALSGVAKEFSKALGRVGVADTSTDGQYLSGLWRGDLWMGLLWEVNGVNIHPRLPSIPTWSWASVMHPVIFTVTSNSQSEPLVRLLGIKKTSAEEQKRVIDNLAGSGASEDSQVSYFLGTKFNTLILSGKLLRLRVGGGFGPGPDLRLAANRSGHKIDREHIKGEDERPRRDYSERARANWRRVSVTVAPEELCGWASIEDPTANSTTVPMDVMALPISTTFVKGYYGFGLGYLKPSHKVYIVLFLQRVAEGSACFQRIGTGRVFGHTVETELQLAQEVKFWLV</sequence>
<proteinExistence type="predicted"/>